<dbReference type="AlphaFoldDB" id="A0A164PYB8"/>
<dbReference type="GO" id="GO:0016853">
    <property type="term" value="F:isomerase activity"/>
    <property type="evidence" value="ECO:0007669"/>
    <property type="project" value="UniProtKB-KW"/>
</dbReference>
<dbReference type="Pfam" id="PF10282">
    <property type="entry name" value="Lactonase"/>
    <property type="match status" value="1"/>
</dbReference>
<dbReference type="PANTHER" id="PTHR30344:SF7">
    <property type="entry name" value="DUF2415 DOMAIN-CONTAINING PROTEIN"/>
    <property type="match status" value="1"/>
</dbReference>
<reference evidence="2 3" key="1">
    <citation type="journal article" date="2016" name="Mol. Biol. Evol.">
        <title>Comparative Genomics of Early-Diverging Mushroom-Forming Fungi Provides Insights into the Origins of Lignocellulose Decay Capabilities.</title>
        <authorList>
            <person name="Nagy L.G."/>
            <person name="Riley R."/>
            <person name="Tritt A."/>
            <person name="Adam C."/>
            <person name="Daum C."/>
            <person name="Floudas D."/>
            <person name="Sun H."/>
            <person name="Yadav J.S."/>
            <person name="Pangilinan J."/>
            <person name="Larsson K.H."/>
            <person name="Matsuura K."/>
            <person name="Barry K."/>
            <person name="Labutti K."/>
            <person name="Kuo R."/>
            <person name="Ohm R.A."/>
            <person name="Bhattacharya S.S."/>
            <person name="Shirouzu T."/>
            <person name="Yoshinaga Y."/>
            <person name="Martin F.M."/>
            <person name="Grigoriev I.V."/>
            <person name="Hibbett D.S."/>
        </authorList>
    </citation>
    <scope>NUCLEOTIDE SEQUENCE [LARGE SCALE GENOMIC DNA]</scope>
    <source>
        <strain evidence="2 3">HHB9708</strain>
    </source>
</reference>
<comment type="similarity">
    <text evidence="1">Belongs to the cycloisomerase 2 family.</text>
</comment>
<dbReference type="InterPro" id="IPR011048">
    <property type="entry name" value="Haem_d1_sf"/>
</dbReference>
<dbReference type="InterPro" id="IPR019405">
    <property type="entry name" value="Lactonase_7-beta_prop"/>
</dbReference>
<evidence type="ECO:0000313" key="2">
    <source>
        <dbReference type="EMBL" id="KZS89150.1"/>
    </source>
</evidence>
<dbReference type="InterPro" id="IPR015943">
    <property type="entry name" value="WD40/YVTN_repeat-like_dom_sf"/>
</dbReference>
<dbReference type="Gene3D" id="2.130.10.10">
    <property type="entry name" value="YVTN repeat-like/Quinoprotein amine dehydrogenase"/>
    <property type="match status" value="1"/>
</dbReference>
<dbReference type="PANTHER" id="PTHR30344">
    <property type="entry name" value="6-PHOSPHOGLUCONOLACTONASE-RELATED"/>
    <property type="match status" value="1"/>
</dbReference>
<evidence type="ECO:0000256" key="1">
    <source>
        <dbReference type="ARBA" id="ARBA00005564"/>
    </source>
</evidence>
<protein>
    <submittedName>
        <fullName evidence="2">Putative isomerase YbhE</fullName>
    </submittedName>
</protein>
<dbReference type="Proteomes" id="UP000076722">
    <property type="component" value="Unassembled WGS sequence"/>
</dbReference>
<name>A0A164PYB8_9AGAM</name>
<dbReference type="OrthoDB" id="9972196at2759"/>
<keyword evidence="2" id="KW-0413">Isomerase</keyword>
<evidence type="ECO:0000313" key="3">
    <source>
        <dbReference type="Proteomes" id="UP000076722"/>
    </source>
</evidence>
<dbReference type="STRING" id="1314777.A0A164PYB8"/>
<gene>
    <name evidence="2" type="ORF">SISNIDRAFT_459145</name>
</gene>
<organism evidence="2 3">
    <name type="scientific">Sistotremastrum niveocremeum HHB9708</name>
    <dbReference type="NCBI Taxonomy" id="1314777"/>
    <lineage>
        <taxon>Eukaryota</taxon>
        <taxon>Fungi</taxon>
        <taxon>Dikarya</taxon>
        <taxon>Basidiomycota</taxon>
        <taxon>Agaricomycotina</taxon>
        <taxon>Agaricomycetes</taxon>
        <taxon>Sistotremastrales</taxon>
        <taxon>Sistotremastraceae</taxon>
        <taxon>Sertulicium</taxon>
        <taxon>Sertulicium niveocremeum</taxon>
    </lineage>
</organism>
<accession>A0A164PYB8</accession>
<dbReference type="GO" id="GO:0017057">
    <property type="term" value="F:6-phosphogluconolactonase activity"/>
    <property type="evidence" value="ECO:0007669"/>
    <property type="project" value="TreeGrafter"/>
</dbReference>
<sequence length="349" mass="36700">MVSFTILAGGYTSVITSFLFQSSPPSLTVQGTSPAGTNPSWIAQSPINPNVLYATNENSYGQLLTFNIGSGGALTQVSTVYTGGNGPAFATPLPDGQTIAALNYNSGNAEFFPLSSDLVHFANSNPPLISFTANGGQSHPHFLARYDPEMFIADLGADKVWRMSNSTGTWAINGYIPQPSGSGPRRIAISGTTMYVLHEDANTLTQQCIPCSPTTTTAPIVSSLPITPAGATTSQYGAGELLMPNPNSQYPTQYIYASNRLNNGNPDPRGDSIAIFSTNPLQLVTQVFTGLNQIRGMGIGGPNNEYIIAAGLTGGGVAVYERSQGGANLTLLARSTDTNAQQRSSFVWL</sequence>
<dbReference type="InterPro" id="IPR050282">
    <property type="entry name" value="Cycloisomerase_2"/>
</dbReference>
<dbReference type="EMBL" id="KV419430">
    <property type="protein sequence ID" value="KZS89150.1"/>
    <property type="molecule type" value="Genomic_DNA"/>
</dbReference>
<keyword evidence="3" id="KW-1185">Reference proteome</keyword>
<proteinExistence type="inferred from homology"/>
<dbReference type="SUPFAM" id="SSF51004">
    <property type="entry name" value="C-terminal (heme d1) domain of cytochrome cd1-nitrite reductase"/>
    <property type="match status" value="1"/>
</dbReference>